<feature type="active site" description="Charge relay system" evidence="6">
    <location>
        <position position="405"/>
    </location>
</feature>
<feature type="transmembrane region" description="Helical" evidence="7">
    <location>
        <begin position="38"/>
        <end position="59"/>
    </location>
</feature>
<feature type="active site" description="Charge relay system" evidence="6">
    <location>
        <position position="326"/>
    </location>
</feature>
<reference evidence="8" key="1">
    <citation type="journal article" date="2012" name="Proc. Natl. Acad. Sci. U.S.A.">
        <title>Antigenic diversity is generated by distinct evolutionary mechanisms in African trypanosome species.</title>
        <authorList>
            <person name="Jackson A.P."/>
            <person name="Berry A."/>
            <person name="Aslett M."/>
            <person name="Allison H.C."/>
            <person name="Burton P."/>
            <person name="Vavrova-Anderson J."/>
            <person name="Brown R."/>
            <person name="Browne H."/>
            <person name="Corton N."/>
            <person name="Hauser H."/>
            <person name="Gamble J."/>
            <person name="Gilderthorp R."/>
            <person name="Marcello L."/>
            <person name="McQuillan J."/>
            <person name="Otto T.D."/>
            <person name="Quail M.A."/>
            <person name="Sanders M.J."/>
            <person name="van Tonder A."/>
            <person name="Ginger M.L."/>
            <person name="Field M.C."/>
            <person name="Barry J.D."/>
            <person name="Hertz-Fowler C."/>
            <person name="Berriman M."/>
        </authorList>
    </citation>
    <scope>NUCLEOTIDE SEQUENCE</scope>
    <source>
        <strain evidence="8">Y486</strain>
    </source>
</reference>
<evidence type="ECO:0000313" key="8">
    <source>
        <dbReference type="EMBL" id="CCC50792.1"/>
    </source>
</evidence>
<dbReference type="EC" id="3.1.1.47" evidence="1 5"/>
<evidence type="ECO:0000256" key="4">
    <source>
        <dbReference type="ARBA" id="ARBA00023098"/>
    </source>
</evidence>
<evidence type="ECO:0000256" key="2">
    <source>
        <dbReference type="ARBA" id="ARBA00022801"/>
    </source>
</evidence>
<gene>
    <name evidence="8" type="ORF">TVY486_0906130</name>
</gene>
<comment type="catalytic activity">
    <reaction evidence="5">
        <text>a 1-O-alkyl-2-acetyl-sn-glycero-3-phosphocholine + H2O = a 1-O-alkyl-sn-glycero-3-phosphocholine + acetate + H(+)</text>
        <dbReference type="Rhea" id="RHEA:17777"/>
        <dbReference type="ChEBI" id="CHEBI:15377"/>
        <dbReference type="ChEBI" id="CHEBI:15378"/>
        <dbReference type="ChEBI" id="CHEBI:30089"/>
        <dbReference type="ChEBI" id="CHEBI:30909"/>
        <dbReference type="ChEBI" id="CHEBI:36707"/>
        <dbReference type="EC" id="3.1.1.47"/>
    </reaction>
</comment>
<dbReference type="EMBL" id="HE573025">
    <property type="protein sequence ID" value="CCC50792.1"/>
    <property type="molecule type" value="Genomic_DNA"/>
</dbReference>
<feature type="transmembrane region" description="Helical" evidence="7">
    <location>
        <begin position="66"/>
        <end position="84"/>
    </location>
</feature>
<evidence type="ECO:0000256" key="6">
    <source>
        <dbReference type="PIRSR" id="PIRSR018169-1"/>
    </source>
</evidence>
<dbReference type="Gene3D" id="3.40.50.1820">
    <property type="entry name" value="alpha/beta hydrolase"/>
    <property type="match status" value="1"/>
</dbReference>
<sequence>MILNSFSDMLRWAQRIKGYLHKSMSGFLVMHSHSVPDYVFSLHCFPLSSSILSSVLLHLYGLPSRWCILVTCLGFFFTVNTFLINPLPIFSPLGGHYKVGLLLMNSRPRRGTPPLAVFYPTNATPSSSGIPYVPFLDKRFLQGMATYAKLPYFLVKDIIFVRLYAILGATPAPVLSSRQPAPPIVVFSHGLAGFHTFYSCLAMDLAARGAVVVCIGHCDGSASFMREESGHGEEIPFKVLKMDASDREPQLAQRIAETRQVLKYVAEADFWTALGYPKEDVMPFIARPFGVHLAGHSFGGATVLATALQESQEESGTNVKTVFTFDPWMLPLQNAYFYNPIVEEGKKYTIPTHSLHSEQWARDTSSWEFFRRVSVAVTSHPCHAMLSESEKSAFFVTEKKGGTNHQSFTDLCLLSPVFHGCRSSMEPPRVRIMEFSNALLRFAKEHTTR</sequence>
<dbReference type="AlphaFoldDB" id="G0U3D6"/>
<proteinExistence type="predicted"/>
<keyword evidence="7" id="KW-0472">Membrane</keyword>
<dbReference type="Pfam" id="PF03403">
    <property type="entry name" value="PAF-AH_p_II"/>
    <property type="match status" value="1"/>
</dbReference>
<keyword evidence="7" id="KW-1133">Transmembrane helix</keyword>
<evidence type="ECO:0000256" key="5">
    <source>
        <dbReference type="PIRNR" id="PIRNR018169"/>
    </source>
</evidence>
<dbReference type="InterPro" id="IPR016715">
    <property type="entry name" value="PAF_acetylhydro_eukaryote"/>
</dbReference>
<keyword evidence="4 5" id="KW-0443">Lipid metabolism</keyword>
<name>G0U3D6_TRYVY</name>
<organism evidence="8">
    <name type="scientific">Trypanosoma vivax (strain Y486)</name>
    <dbReference type="NCBI Taxonomy" id="1055687"/>
    <lineage>
        <taxon>Eukaryota</taxon>
        <taxon>Discoba</taxon>
        <taxon>Euglenozoa</taxon>
        <taxon>Kinetoplastea</taxon>
        <taxon>Metakinetoplastina</taxon>
        <taxon>Trypanosomatida</taxon>
        <taxon>Trypanosomatidae</taxon>
        <taxon>Trypanosoma</taxon>
        <taxon>Duttonella</taxon>
    </lineage>
</organism>
<accession>G0U3D6</accession>
<protein>
    <recommendedName>
        <fullName evidence="1 5">1-alkyl-2-acetylglycerophosphocholine esterase</fullName>
        <ecNumber evidence="1 5">3.1.1.47</ecNumber>
    </recommendedName>
</protein>
<dbReference type="GO" id="GO:0003847">
    <property type="term" value="F:1-alkyl-2-acetylglycerophosphocholine esterase activity"/>
    <property type="evidence" value="ECO:0007669"/>
    <property type="project" value="UniProtKB-UniRule"/>
</dbReference>
<keyword evidence="2 5" id="KW-0378">Hydrolase</keyword>
<evidence type="ECO:0000256" key="7">
    <source>
        <dbReference type="SAM" id="Phobius"/>
    </source>
</evidence>
<evidence type="ECO:0000256" key="1">
    <source>
        <dbReference type="ARBA" id="ARBA00013201"/>
    </source>
</evidence>
<dbReference type="PANTHER" id="PTHR10272:SF0">
    <property type="entry name" value="PLATELET-ACTIVATING FACTOR ACETYLHYDROLASE"/>
    <property type="match status" value="1"/>
</dbReference>
<dbReference type="VEuPathDB" id="TriTrypDB:TvY486_0906130"/>
<evidence type="ECO:0000256" key="3">
    <source>
        <dbReference type="ARBA" id="ARBA00022963"/>
    </source>
</evidence>
<dbReference type="SUPFAM" id="SSF53474">
    <property type="entry name" value="alpha/beta-Hydrolases"/>
    <property type="match status" value="1"/>
</dbReference>
<feature type="active site" description="Nucleophile" evidence="6">
    <location>
        <position position="297"/>
    </location>
</feature>
<dbReference type="PANTHER" id="PTHR10272">
    <property type="entry name" value="PLATELET-ACTIVATING FACTOR ACETYLHYDROLASE"/>
    <property type="match status" value="1"/>
</dbReference>
<keyword evidence="7" id="KW-0812">Transmembrane</keyword>
<dbReference type="GO" id="GO:0016042">
    <property type="term" value="P:lipid catabolic process"/>
    <property type="evidence" value="ECO:0007669"/>
    <property type="project" value="UniProtKB-KW"/>
</dbReference>
<dbReference type="PIRSF" id="PIRSF018169">
    <property type="entry name" value="PAF_acetylhydrolase"/>
    <property type="match status" value="1"/>
</dbReference>
<dbReference type="InterPro" id="IPR029058">
    <property type="entry name" value="AB_hydrolase_fold"/>
</dbReference>
<keyword evidence="3 5" id="KW-0442">Lipid degradation</keyword>